<dbReference type="PANTHER" id="PTHR24252">
    <property type="entry name" value="ACROSIN-RELATED"/>
    <property type="match status" value="1"/>
</dbReference>
<dbReference type="SMART" id="SM00020">
    <property type="entry name" value="Tryp_SPc"/>
    <property type="match status" value="1"/>
</dbReference>
<dbReference type="Pfam" id="PF00089">
    <property type="entry name" value="Trypsin"/>
    <property type="match status" value="1"/>
</dbReference>
<comment type="caution">
    <text evidence="4">The sequence shown here is derived from an EMBL/GenBank/DDBJ whole genome shotgun (WGS) entry which is preliminary data.</text>
</comment>
<dbReference type="InterPro" id="IPR043504">
    <property type="entry name" value="Peptidase_S1_PA_chymotrypsin"/>
</dbReference>
<protein>
    <submittedName>
        <fullName evidence="4">Trypsin domain-containing protein</fullName>
    </submittedName>
</protein>
<evidence type="ECO:0000259" key="3">
    <source>
        <dbReference type="PROSITE" id="PS50240"/>
    </source>
</evidence>
<sequence>MATVQFLYLYVISVSVCSVLSLTIDDDQCGISDYQVSQLETKLIRNGAVVPQGKYPCEDPSKMSVVVGSVDKLQGQKLKVKGITSHEKYSAPLPNGGATYDIGLIELEEELTYSKDVRPICLSAKNQEALADRIATIAGWGDIYGNNTQPRRLREGTQRIVDDAMCQKAYTQYEIGPMMCTAIYNRTVTDSVYTQEFRTFVSGSLRKPTMKFAVTHK</sequence>
<keyword evidence="1" id="KW-1015">Disulfide bond</keyword>
<dbReference type="AlphaFoldDB" id="A0AAD4MZH7"/>
<dbReference type="PROSITE" id="PS50240">
    <property type="entry name" value="TRYPSIN_DOM"/>
    <property type="match status" value="1"/>
</dbReference>
<dbReference type="GO" id="GO:0004252">
    <property type="term" value="F:serine-type endopeptidase activity"/>
    <property type="evidence" value="ECO:0007669"/>
    <property type="project" value="InterPro"/>
</dbReference>
<feature type="signal peptide" evidence="2">
    <location>
        <begin position="1"/>
        <end position="21"/>
    </location>
</feature>
<dbReference type="InterPro" id="IPR009003">
    <property type="entry name" value="Peptidase_S1_PA"/>
</dbReference>
<dbReference type="Gene3D" id="2.40.10.10">
    <property type="entry name" value="Trypsin-like serine proteases"/>
    <property type="match status" value="1"/>
</dbReference>
<dbReference type="GO" id="GO:0006508">
    <property type="term" value="P:proteolysis"/>
    <property type="evidence" value="ECO:0007669"/>
    <property type="project" value="InterPro"/>
</dbReference>
<evidence type="ECO:0000256" key="1">
    <source>
        <dbReference type="ARBA" id="ARBA00023157"/>
    </source>
</evidence>
<name>A0AAD4MZH7_9BILA</name>
<keyword evidence="5" id="KW-1185">Reference proteome</keyword>
<feature type="chain" id="PRO_5042173357" evidence="2">
    <location>
        <begin position="22"/>
        <end position="217"/>
    </location>
</feature>
<keyword evidence="2" id="KW-0732">Signal</keyword>
<evidence type="ECO:0000256" key="2">
    <source>
        <dbReference type="SAM" id="SignalP"/>
    </source>
</evidence>
<evidence type="ECO:0000313" key="4">
    <source>
        <dbReference type="EMBL" id="KAI1711338.1"/>
    </source>
</evidence>
<accession>A0AAD4MZH7</accession>
<dbReference type="Proteomes" id="UP001201812">
    <property type="component" value="Unassembled WGS sequence"/>
</dbReference>
<dbReference type="EMBL" id="JAKKPZ010000022">
    <property type="protein sequence ID" value="KAI1711338.1"/>
    <property type="molecule type" value="Genomic_DNA"/>
</dbReference>
<gene>
    <name evidence="4" type="ORF">DdX_10216</name>
</gene>
<feature type="domain" description="Peptidase S1" evidence="3">
    <location>
        <begin position="1"/>
        <end position="217"/>
    </location>
</feature>
<evidence type="ECO:0000313" key="5">
    <source>
        <dbReference type="Proteomes" id="UP001201812"/>
    </source>
</evidence>
<dbReference type="SUPFAM" id="SSF50494">
    <property type="entry name" value="Trypsin-like serine proteases"/>
    <property type="match status" value="1"/>
</dbReference>
<dbReference type="PANTHER" id="PTHR24252:SF11">
    <property type="entry name" value="ATRIAL NATRIURETIC PEPTIDE-CONVERTING ENZYME ISOFORM X1"/>
    <property type="match status" value="1"/>
</dbReference>
<proteinExistence type="predicted"/>
<organism evidence="4 5">
    <name type="scientific">Ditylenchus destructor</name>
    <dbReference type="NCBI Taxonomy" id="166010"/>
    <lineage>
        <taxon>Eukaryota</taxon>
        <taxon>Metazoa</taxon>
        <taxon>Ecdysozoa</taxon>
        <taxon>Nematoda</taxon>
        <taxon>Chromadorea</taxon>
        <taxon>Rhabditida</taxon>
        <taxon>Tylenchina</taxon>
        <taxon>Tylenchomorpha</taxon>
        <taxon>Sphaerularioidea</taxon>
        <taxon>Anguinidae</taxon>
        <taxon>Anguininae</taxon>
        <taxon>Ditylenchus</taxon>
    </lineage>
</organism>
<dbReference type="InterPro" id="IPR001254">
    <property type="entry name" value="Trypsin_dom"/>
</dbReference>
<reference evidence="4" key="1">
    <citation type="submission" date="2022-01" db="EMBL/GenBank/DDBJ databases">
        <title>Genome Sequence Resource for Two Populations of Ditylenchus destructor, the Migratory Endoparasitic Phytonematode.</title>
        <authorList>
            <person name="Zhang H."/>
            <person name="Lin R."/>
            <person name="Xie B."/>
        </authorList>
    </citation>
    <scope>NUCLEOTIDE SEQUENCE</scope>
    <source>
        <strain evidence="4">BazhouSP</strain>
    </source>
</reference>